<dbReference type="InterPro" id="IPR021827">
    <property type="entry name" value="Nup186/Nup192/Nup205"/>
</dbReference>
<dbReference type="AlphaFoldDB" id="A0AAD7Q8J1"/>
<keyword evidence="4" id="KW-1185">Reference proteome</keyword>
<feature type="compositionally biased region" description="Polar residues" evidence="2">
    <location>
        <begin position="159"/>
        <end position="169"/>
    </location>
</feature>
<dbReference type="KEGG" id="qsa:O6P43_006550"/>
<evidence type="ECO:0000256" key="1">
    <source>
        <dbReference type="SAM" id="Coils"/>
    </source>
</evidence>
<feature type="compositionally biased region" description="Polar residues" evidence="2">
    <location>
        <begin position="50"/>
        <end position="68"/>
    </location>
</feature>
<dbReference type="PANTHER" id="PTHR31344">
    <property type="entry name" value="NUCLEAR PORE COMPLEX PROTEIN NUP205"/>
    <property type="match status" value="1"/>
</dbReference>
<reference evidence="3" key="1">
    <citation type="journal article" date="2023" name="Science">
        <title>Elucidation of the pathway for biosynthesis of saponin adjuvants from the soapbark tree.</title>
        <authorList>
            <person name="Reed J."/>
            <person name="Orme A."/>
            <person name="El-Demerdash A."/>
            <person name="Owen C."/>
            <person name="Martin L.B.B."/>
            <person name="Misra R.C."/>
            <person name="Kikuchi S."/>
            <person name="Rejzek M."/>
            <person name="Martin A.C."/>
            <person name="Harkess A."/>
            <person name="Leebens-Mack J."/>
            <person name="Louveau T."/>
            <person name="Stephenson M.J."/>
            <person name="Osbourn A."/>
        </authorList>
    </citation>
    <scope>NUCLEOTIDE SEQUENCE</scope>
    <source>
        <strain evidence="3">S10</strain>
    </source>
</reference>
<feature type="region of interest" description="Disordered" evidence="2">
    <location>
        <begin position="92"/>
        <end position="253"/>
    </location>
</feature>
<feature type="compositionally biased region" description="Basic and acidic residues" evidence="2">
    <location>
        <begin position="144"/>
        <end position="157"/>
    </location>
</feature>
<feature type="compositionally biased region" description="Polar residues" evidence="2">
    <location>
        <begin position="180"/>
        <end position="212"/>
    </location>
</feature>
<feature type="compositionally biased region" description="Basic and acidic residues" evidence="2">
    <location>
        <begin position="230"/>
        <end position="242"/>
    </location>
</feature>
<keyword evidence="1" id="KW-0175">Coiled coil</keyword>
<evidence type="ECO:0000256" key="2">
    <source>
        <dbReference type="SAM" id="MobiDB-lite"/>
    </source>
</evidence>
<dbReference type="Proteomes" id="UP001163823">
    <property type="component" value="Chromosome 3"/>
</dbReference>
<name>A0AAD7Q8J1_QUISA</name>
<protein>
    <submittedName>
        <fullName evidence="3">Nucleolar gar2-like protein</fullName>
    </submittedName>
</protein>
<evidence type="ECO:0000313" key="4">
    <source>
        <dbReference type="Proteomes" id="UP001163823"/>
    </source>
</evidence>
<feature type="region of interest" description="Disordered" evidence="2">
    <location>
        <begin position="1"/>
        <end position="68"/>
    </location>
</feature>
<dbReference type="PANTHER" id="PTHR31344:SF11">
    <property type="entry name" value="NUCLEOLAR PROTEIN GAR2-LIKE PROTEIN"/>
    <property type="match status" value="1"/>
</dbReference>
<gene>
    <name evidence="3" type="ORF">O6P43_006550</name>
</gene>
<dbReference type="EMBL" id="JARAOO010000003">
    <property type="protein sequence ID" value="KAJ7976826.1"/>
    <property type="molecule type" value="Genomic_DNA"/>
</dbReference>
<feature type="compositionally biased region" description="Acidic residues" evidence="2">
    <location>
        <begin position="605"/>
        <end position="623"/>
    </location>
</feature>
<accession>A0AAD7Q8J1</accession>
<feature type="coiled-coil region" evidence="1">
    <location>
        <begin position="272"/>
        <end position="299"/>
    </location>
</feature>
<proteinExistence type="predicted"/>
<dbReference type="GO" id="GO:0005643">
    <property type="term" value="C:nuclear pore"/>
    <property type="evidence" value="ECO:0007669"/>
    <property type="project" value="InterPro"/>
</dbReference>
<organism evidence="3 4">
    <name type="scientific">Quillaja saponaria</name>
    <name type="common">Soap bark tree</name>
    <dbReference type="NCBI Taxonomy" id="32244"/>
    <lineage>
        <taxon>Eukaryota</taxon>
        <taxon>Viridiplantae</taxon>
        <taxon>Streptophyta</taxon>
        <taxon>Embryophyta</taxon>
        <taxon>Tracheophyta</taxon>
        <taxon>Spermatophyta</taxon>
        <taxon>Magnoliopsida</taxon>
        <taxon>eudicotyledons</taxon>
        <taxon>Gunneridae</taxon>
        <taxon>Pentapetalae</taxon>
        <taxon>rosids</taxon>
        <taxon>fabids</taxon>
        <taxon>Fabales</taxon>
        <taxon>Quillajaceae</taxon>
        <taxon>Quillaja</taxon>
    </lineage>
</organism>
<sequence length="806" mass="88961">MKEIEKRKASKNTPTKTSGRTERRVNKSHQDNSRKISNLKEIKSKIPHASSGTNLSVSDSNTSTKTSESYESMVIHYMDDVNRSEEAANSIEVNELIAEENKDEVLDDSSTNLEKEQKQENEEVSDPEIIKDSVSSQGDSVIIDDEKVESPSRDPKSITKMNSSEGNQGSRERSDRKTSKSQSKQSFNNLKKPTNSNVELSRITSKNTSLTNAKIKKDPGRPSSESCDGVDDKPVPEVKDIDVLDGTSNGTQCVVSDDETFDPEENGEHEDEAALKLKIEEMEMRIEKLEEELREVAALEVSLYSVVPEHGSSAHKVHTPARRLCRLYIHACKHWSDKQATIAKNTVSGLILIAKSCGNDVSRLTFWLSNTIVLRKIISQAFGSTLQSSPLIRFTESDEVGKKSDGKSKGLKWKGIPGSKHGNCLMQLVEDWQETGTFTSGLEKVESWMFSRIVESVWWQALTPHMQSPLGDSSKINFTGKLLGPSLGDQQQGIFSISLWRNAFQDAYQRLCPVRAGGHECGCLPVLARMVMEQCIARLDVAMFNAILRESAHEIPTDPVSDPIVDSKVLPIPAGDLSFGSGAQLKNSVGNWSRWLTDMFGMDADDSEEDNQCSSEEETEQSVDGEQKTFILLNALSDLLMLPKDMLIDQQVRVEVCPSISVPLIKRILCNFTPDEFCPDPVPGAVLEALNAESIVERRFSGDSVRSFPYTASPIIYSPPSSANVGEKVAEAGGKSHLARNVSAVQRKGYTSDEELEELDSPLTSVICNLPSSPTVTANGNGNHKEHTGQTSANARYELLREVWST</sequence>
<feature type="region of interest" description="Disordered" evidence="2">
    <location>
        <begin position="605"/>
        <end position="624"/>
    </location>
</feature>
<evidence type="ECO:0000313" key="3">
    <source>
        <dbReference type="EMBL" id="KAJ7976826.1"/>
    </source>
</evidence>
<comment type="caution">
    <text evidence="3">The sequence shown here is derived from an EMBL/GenBank/DDBJ whole genome shotgun (WGS) entry which is preliminary data.</text>
</comment>
<feature type="compositionally biased region" description="Basic and acidic residues" evidence="2">
    <location>
        <begin position="19"/>
        <end position="44"/>
    </location>
</feature>